<dbReference type="Pfam" id="PF16141">
    <property type="entry name" value="GH18_BT1044-like"/>
    <property type="match status" value="1"/>
</dbReference>
<dbReference type="CDD" id="cd06542">
    <property type="entry name" value="GH18_EndoS-like"/>
    <property type="match status" value="1"/>
</dbReference>
<dbReference type="InterPro" id="IPR032320">
    <property type="entry name" value="GH18_BT1044-like"/>
</dbReference>
<feature type="chain" id="PRO_5045880559" evidence="1">
    <location>
        <begin position="20"/>
        <end position="368"/>
    </location>
</feature>
<dbReference type="RefSeq" id="WP_219480754.1">
    <property type="nucleotide sequence ID" value="NZ_CAUTEZ010000002.1"/>
</dbReference>
<dbReference type="EMBL" id="JAHXCT010000003">
    <property type="protein sequence ID" value="MBW4769158.1"/>
    <property type="molecule type" value="Genomic_DNA"/>
</dbReference>
<dbReference type="Proteomes" id="UP000788426">
    <property type="component" value="Unassembled WGS sequence"/>
</dbReference>
<proteinExistence type="predicted"/>
<feature type="signal peptide" evidence="1">
    <location>
        <begin position="1"/>
        <end position="19"/>
    </location>
</feature>
<evidence type="ECO:0000313" key="2">
    <source>
        <dbReference type="EMBL" id="MBW4769158.1"/>
    </source>
</evidence>
<keyword evidence="3" id="KW-1185">Reference proteome</keyword>
<keyword evidence="1" id="KW-0732">Signal</keyword>
<reference evidence="2 3" key="1">
    <citation type="submission" date="2021-07" db="EMBL/GenBank/DDBJ databases">
        <title>Genomic diversity and antimicrobial resistance of Prevotella spp. isolated from chronic lung disease airways.</title>
        <authorList>
            <person name="Webb K.A."/>
            <person name="Olagoke O.S."/>
            <person name="Baird T."/>
            <person name="Neill J."/>
            <person name="Pham A."/>
            <person name="Wells T.J."/>
            <person name="Ramsay K.A."/>
            <person name="Bell S.C."/>
            <person name="Sarovich D.S."/>
            <person name="Price E.P."/>
        </authorList>
    </citation>
    <scope>NUCLEOTIDE SEQUENCE [LARGE SCALE GENOMIC DNA]</scope>
    <source>
        <strain evidence="2 3">SCHI0011.S.12</strain>
    </source>
</reference>
<accession>A0ABS6YEL2</accession>
<dbReference type="PROSITE" id="PS51257">
    <property type="entry name" value="PROKAR_LIPOPROTEIN"/>
    <property type="match status" value="1"/>
</dbReference>
<dbReference type="InterPro" id="IPR001579">
    <property type="entry name" value="Glyco_hydro_18_chit_AS"/>
</dbReference>
<organism evidence="2 3">
    <name type="scientific">Hoylesella nanceiensis</name>
    <dbReference type="NCBI Taxonomy" id="425941"/>
    <lineage>
        <taxon>Bacteria</taxon>
        <taxon>Pseudomonadati</taxon>
        <taxon>Bacteroidota</taxon>
        <taxon>Bacteroidia</taxon>
        <taxon>Bacteroidales</taxon>
        <taxon>Prevotellaceae</taxon>
        <taxon>Hoylesella</taxon>
    </lineage>
</organism>
<protein>
    <submittedName>
        <fullName evidence="2">Endoglycosidase</fullName>
    </submittedName>
</protein>
<comment type="caution">
    <text evidence="2">The sequence shown here is derived from an EMBL/GenBank/DDBJ whole genome shotgun (WGS) entry which is preliminary data.</text>
</comment>
<evidence type="ECO:0000256" key="1">
    <source>
        <dbReference type="SAM" id="SignalP"/>
    </source>
</evidence>
<gene>
    <name evidence="2" type="ORF">KZO38_05215</name>
</gene>
<name>A0ABS6YEL2_9BACT</name>
<evidence type="ECO:0000313" key="3">
    <source>
        <dbReference type="Proteomes" id="UP000788426"/>
    </source>
</evidence>
<sequence>MKKLNKALLALFGGLFTLAACSDATDMELKNPADLTRSNKSEAYYAKLREYKKSDHQKAFGWFGNWTGAGVSLENSLQGLPDSVDFVSLWGNWKNLTTAQKEDLKIVQQKKGTKVLMCFLVFDIGDQITPSIPEDKAAAGTTWKQWRHEFWGWGSDKASKLAAVEKYANAICDTIDKYNYDGFDIDAEPNYAQPFATDKELWTNGDDLIQKFVETLSKRIGPKSGTGRMLVVDGEPDAFPKELGTHFDYFLLQAYNTSLDSQLDSRFKTQVDHFQGVLTTEEVAKKIIVCEDFEQHSSTGGSNFTARNGVVVPSLLGMAYWIPTYNGQTYTKGGVGTYHMEYDYGKSSANGTYKWLRQAIQIMNPSFK</sequence>
<dbReference type="PROSITE" id="PS01095">
    <property type="entry name" value="GH18_1"/>
    <property type="match status" value="1"/>
</dbReference>